<dbReference type="EMBL" id="JAMQGR010000001">
    <property type="protein sequence ID" value="MCM2564918.1"/>
    <property type="molecule type" value="Genomic_DNA"/>
</dbReference>
<organism evidence="1 2">
    <name type="scientific">Janthinobacterium kumbetense</name>
    <dbReference type="NCBI Taxonomy" id="2950280"/>
    <lineage>
        <taxon>Bacteria</taxon>
        <taxon>Pseudomonadati</taxon>
        <taxon>Pseudomonadota</taxon>
        <taxon>Betaproteobacteria</taxon>
        <taxon>Burkholderiales</taxon>
        <taxon>Oxalobacteraceae</taxon>
        <taxon>Janthinobacterium</taxon>
    </lineage>
</organism>
<reference evidence="1 2" key="1">
    <citation type="submission" date="2022-06" db="EMBL/GenBank/DDBJ databases">
        <title>Janthinobacterium kumbetensis sp. nov., isolated from spring water in Turkey.</title>
        <authorList>
            <person name="Inan Bektas K."/>
            <person name="Belduz A.A."/>
            <person name="Canakci S."/>
            <person name="Nalcaoglu A."/>
            <person name="Ceylan E."/>
            <person name="Kati H."/>
        </authorList>
    </citation>
    <scope>NUCLEOTIDE SEQUENCE [LARGE SCALE GENOMIC DNA]</scope>
    <source>
        <strain evidence="1 2">GK</strain>
    </source>
</reference>
<evidence type="ECO:0000313" key="2">
    <source>
        <dbReference type="Proteomes" id="UP001202243"/>
    </source>
</evidence>
<protein>
    <submittedName>
        <fullName evidence="1">Uncharacterized protein</fullName>
    </submittedName>
</protein>
<sequence>MKKILIISLLALISIYSFKKMIYNPYIWKQTINSPEHKLQIGSFIFNKTTGVNGGSQSIQTDYYIFKVIEINGDHVRLSVVRQLSKNNTILQSDFSTTKENFEYLKKHINKITITGILTKDLFVGNYEPYTVNDYLLKKYPSLEKSRYYFEDIPEEMKNLPLPTDNNKLQDYFSTIYSKKEIIENGKLALWVLNNSNNPELAKRSAEDIDLIQN</sequence>
<proteinExistence type="predicted"/>
<dbReference type="RefSeq" id="WP_251348807.1">
    <property type="nucleotide sequence ID" value="NZ_JAMQGR010000001.1"/>
</dbReference>
<evidence type="ECO:0000313" key="1">
    <source>
        <dbReference type="EMBL" id="MCM2564918.1"/>
    </source>
</evidence>
<accession>A0ABT0WNP9</accession>
<dbReference type="Proteomes" id="UP001202243">
    <property type="component" value="Unassembled WGS sequence"/>
</dbReference>
<gene>
    <name evidence="1" type="ORF">NCG91_04845</name>
</gene>
<name>A0ABT0WNP9_9BURK</name>
<keyword evidence="2" id="KW-1185">Reference proteome</keyword>
<comment type="caution">
    <text evidence="1">The sequence shown here is derived from an EMBL/GenBank/DDBJ whole genome shotgun (WGS) entry which is preliminary data.</text>
</comment>